<dbReference type="AlphaFoldDB" id="A0A0N1IHH7"/>
<organism evidence="3 4">
    <name type="scientific">Leptomonas seymouri</name>
    <dbReference type="NCBI Taxonomy" id="5684"/>
    <lineage>
        <taxon>Eukaryota</taxon>
        <taxon>Discoba</taxon>
        <taxon>Euglenozoa</taxon>
        <taxon>Kinetoplastea</taxon>
        <taxon>Metakinetoplastina</taxon>
        <taxon>Trypanosomatida</taxon>
        <taxon>Trypanosomatidae</taxon>
        <taxon>Leishmaniinae</taxon>
        <taxon>Leptomonas</taxon>
    </lineage>
</organism>
<feature type="region of interest" description="Disordered" evidence="1">
    <location>
        <begin position="127"/>
        <end position="180"/>
    </location>
</feature>
<evidence type="ECO:0000313" key="4">
    <source>
        <dbReference type="Proteomes" id="UP000038009"/>
    </source>
</evidence>
<keyword evidence="4" id="KW-1185">Reference proteome</keyword>
<feature type="region of interest" description="Disordered" evidence="1">
    <location>
        <begin position="195"/>
        <end position="216"/>
    </location>
</feature>
<dbReference type="VEuPathDB" id="TriTrypDB:Lsey_0448_0010"/>
<feature type="region of interest" description="Disordered" evidence="1">
    <location>
        <begin position="76"/>
        <end position="105"/>
    </location>
</feature>
<sequence length="645" mass="69545">METKGKSGWGLPVILAVGVITLYCTTLKLSAILNQRRRAILQRLQDGTLPCALLEEGYTRVELLGAGVPLVALSSRSSSPATSEGGNSRSASHSEAARSGRSEHLDTPEGGVFTWLYDMLLSVSDSPQTASGTIVEDSRRRSPSMNSVDVKATRTRGATAHTAPSCASHTVAASSGGPRSSSICLASALLRSSHRSTESTESVLPERNRSQTPGGAHKVHVVALSAAVTRSYTEESCIFQYPLEVLRFLHEDGSRLSIMAEDCAAVESDGDGVFTTETYVQRSLARARAAADASKTYFKVKLSTAARNIATTVMESYVNIHVGPSPVTLACFYLVSRGMAYTIQLQTHTGAYEERLSDLLYTAQSARVHGCSNPPTRGHNVFKMQVEGVESLYLLDVPVGLVVRAADKSSNCRSTLTLKPRNASGSNVSCCVKAEIRPANFLSTASQLGVRTLLRDAHVLITLYFNYVEQASTNFSELLKMVSARRASAADAAAPVDTYVSPSLTLPLPSPRQFLSVVCEHTHDPFVSLYIRAAATAPHVADVFEMELRCMHGLDRSGLDTFAAYLKTLFLAPSELKRMVNGAGQEGFVIEGLAAALTETSMRVFGVQVCDDIWLVVRWLYADSAVFPHELKQYCRALTDAVSAK</sequence>
<feature type="compositionally biased region" description="Basic and acidic residues" evidence="1">
    <location>
        <begin position="95"/>
        <end position="105"/>
    </location>
</feature>
<name>A0A0N1IHH7_LEPSE</name>
<evidence type="ECO:0000256" key="1">
    <source>
        <dbReference type="SAM" id="MobiDB-lite"/>
    </source>
</evidence>
<proteinExistence type="predicted"/>
<keyword evidence="2" id="KW-0812">Transmembrane</keyword>
<dbReference type="OrthoDB" id="263588at2759"/>
<dbReference type="OMA" id="SIMAEDC"/>
<feature type="transmembrane region" description="Helical" evidence="2">
    <location>
        <begin position="12"/>
        <end position="33"/>
    </location>
</feature>
<dbReference type="Proteomes" id="UP000038009">
    <property type="component" value="Unassembled WGS sequence"/>
</dbReference>
<evidence type="ECO:0000256" key="2">
    <source>
        <dbReference type="SAM" id="Phobius"/>
    </source>
</evidence>
<protein>
    <submittedName>
        <fullName evidence="3">Uncharacterized protein</fullName>
    </submittedName>
</protein>
<keyword evidence="2" id="KW-1133">Transmembrane helix</keyword>
<feature type="compositionally biased region" description="Polar residues" evidence="1">
    <location>
        <begin position="165"/>
        <end position="180"/>
    </location>
</feature>
<evidence type="ECO:0000313" key="3">
    <source>
        <dbReference type="EMBL" id="KPI83055.1"/>
    </source>
</evidence>
<feature type="compositionally biased region" description="Low complexity" evidence="1">
    <location>
        <begin position="76"/>
        <end position="94"/>
    </location>
</feature>
<gene>
    <name evidence="3" type="ORF">ABL78_7921</name>
</gene>
<keyword evidence="2" id="KW-0472">Membrane</keyword>
<comment type="caution">
    <text evidence="3">The sequence shown here is derived from an EMBL/GenBank/DDBJ whole genome shotgun (WGS) entry which is preliminary data.</text>
</comment>
<accession>A0A0N1IHH7</accession>
<reference evidence="3 4" key="1">
    <citation type="journal article" date="2015" name="PLoS Pathog.">
        <title>Leptomonas seymouri: Adaptations to the Dixenous Life Cycle Analyzed by Genome Sequencing, Transcriptome Profiling and Co-infection with Leishmania donovani.</title>
        <authorList>
            <person name="Kraeva N."/>
            <person name="Butenko A."/>
            <person name="Hlavacova J."/>
            <person name="Kostygov A."/>
            <person name="Myskova J."/>
            <person name="Grybchuk D."/>
            <person name="Lestinova T."/>
            <person name="Votypka J."/>
            <person name="Volf P."/>
            <person name="Opperdoes F."/>
            <person name="Flegontov P."/>
            <person name="Lukes J."/>
            <person name="Yurchenko V."/>
        </authorList>
    </citation>
    <scope>NUCLEOTIDE SEQUENCE [LARGE SCALE GENOMIC DNA]</scope>
    <source>
        <strain evidence="3 4">ATCC 30220</strain>
    </source>
</reference>
<dbReference type="EMBL" id="LJSK01000448">
    <property type="protein sequence ID" value="KPI83055.1"/>
    <property type="molecule type" value="Genomic_DNA"/>
</dbReference>